<accession>A0A073JQW9</accession>
<organism evidence="1 2">
    <name type="scientific">Limosilactobacillus reuteri</name>
    <name type="common">Lactobacillus reuteri</name>
    <dbReference type="NCBI Taxonomy" id="1598"/>
    <lineage>
        <taxon>Bacteria</taxon>
        <taxon>Bacillati</taxon>
        <taxon>Bacillota</taxon>
        <taxon>Bacilli</taxon>
        <taxon>Lactobacillales</taxon>
        <taxon>Lactobacillaceae</taxon>
        <taxon>Limosilactobacillus</taxon>
    </lineage>
</organism>
<dbReference type="PATRIC" id="fig|1598.90.peg.574"/>
<proteinExistence type="predicted"/>
<dbReference type="AlphaFoldDB" id="A0A073JQW9"/>
<evidence type="ECO:0000313" key="2">
    <source>
        <dbReference type="Proteomes" id="UP000027731"/>
    </source>
</evidence>
<gene>
    <name evidence="1" type="ORF">LR3_08880</name>
</gene>
<evidence type="ECO:0000313" key="1">
    <source>
        <dbReference type="EMBL" id="KEK16155.1"/>
    </source>
</evidence>
<reference evidence="1 2" key="1">
    <citation type="submission" date="2014-06" db="EMBL/GenBank/DDBJ databases">
        <title>Genetic determinant of reutericyclin biosynthesis of Lactobacillus reuteri.</title>
        <authorList>
            <person name="Lin X."/>
            <person name="Duar R."/>
            <person name="Walter J."/>
            <person name="Gaenzle M."/>
        </authorList>
    </citation>
    <scope>NUCLEOTIDE SEQUENCE [LARGE SCALE GENOMIC DNA]</scope>
    <source>
        <strain evidence="1 2">LTH2584</strain>
    </source>
</reference>
<dbReference type="EMBL" id="JOSX01000010">
    <property type="protein sequence ID" value="KEK16155.1"/>
    <property type="molecule type" value="Genomic_DNA"/>
</dbReference>
<comment type="caution">
    <text evidence="1">The sequence shown here is derived from an EMBL/GenBank/DDBJ whole genome shotgun (WGS) entry which is preliminary data.</text>
</comment>
<dbReference type="Proteomes" id="UP000027731">
    <property type="component" value="Unassembled WGS sequence"/>
</dbReference>
<sequence length="88" mass="10185">MAKDDFDVLEEASEVVGKKEGKRVGGDVNPYRLGTNETKTTRISLELYELIRRIAFEEKRSMLDVTNQMLLEGLDSPMFSNYKKYFNN</sequence>
<name>A0A073JQW9_LIMRT</name>
<protein>
    <submittedName>
        <fullName evidence="1">Uncharacterized protein</fullName>
    </submittedName>
</protein>